<name>A0AC35G563_9BILA</name>
<evidence type="ECO:0000313" key="1">
    <source>
        <dbReference type="Proteomes" id="UP000887580"/>
    </source>
</evidence>
<sequence>MSSTSSSTAIYSLNWSTSNELNPSSKSPQIPTTSPVTKIENNPKCYCRFLWNYELHGLTQFLSVRTWKSKIFWGIVIATCLSIAAFTTTNVVTEYFERQTTTLITFKRVKELLYPTIVVCPKNADALNMTLVRNDILYHLPGLDESSIKNLITFAIGGAGFDNMGTIVETWGSAEISRLSIYFKRWKNSRSYMEFYETLFNQYGYQCSELFDGCFYGSETLQCCKVFKPVFVMLRGRCFQLTNFYQRDPDEVGKLSLYLNQIPSPLIDPRNIED</sequence>
<evidence type="ECO:0000313" key="2">
    <source>
        <dbReference type="WBParaSite" id="PS1159_v2.g24201.t1"/>
    </source>
</evidence>
<dbReference type="Proteomes" id="UP000887580">
    <property type="component" value="Unplaced"/>
</dbReference>
<protein>
    <submittedName>
        <fullName evidence="2">Uncharacterized protein</fullName>
    </submittedName>
</protein>
<organism evidence="1 2">
    <name type="scientific">Panagrolaimus sp. PS1159</name>
    <dbReference type="NCBI Taxonomy" id="55785"/>
    <lineage>
        <taxon>Eukaryota</taxon>
        <taxon>Metazoa</taxon>
        <taxon>Ecdysozoa</taxon>
        <taxon>Nematoda</taxon>
        <taxon>Chromadorea</taxon>
        <taxon>Rhabditida</taxon>
        <taxon>Tylenchina</taxon>
        <taxon>Panagrolaimomorpha</taxon>
        <taxon>Panagrolaimoidea</taxon>
        <taxon>Panagrolaimidae</taxon>
        <taxon>Panagrolaimus</taxon>
    </lineage>
</organism>
<reference evidence="2" key="1">
    <citation type="submission" date="2022-11" db="UniProtKB">
        <authorList>
            <consortium name="WormBaseParasite"/>
        </authorList>
    </citation>
    <scope>IDENTIFICATION</scope>
</reference>
<accession>A0AC35G563</accession>
<proteinExistence type="predicted"/>
<dbReference type="WBParaSite" id="PS1159_v2.g24201.t1">
    <property type="protein sequence ID" value="PS1159_v2.g24201.t1"/>
    <property type="gene ID" value="PS1159_v2.g24201"/>
</dbReference>